<keyword evidence="1" id="KW-1015">Disulfide bond</keyword>
<proteinExistence type="predicted"/>
<evidence type="ECO:0000256" key="3">
    <source>
        <dbReference type="SAM" id="Phobius"/>
    </source>
</evidence>
<feature type="domain" description="CUB" evidence="4">
    <location>
        <begin position="423"/>
        <end position="544"/>
    </location>
</feature>
<organism evidence="5 6">
    <name type="scientific">Candidula unifasciata</name>
    <dbReference type="NCBI Taxonomy" id="100452"/>
    <lineage>
        <taxon>Eukaryota</taxon>
        <taxon>Metazoa</taxon>
        <taxon>Spiralia</taxon>
        <taxon>Lophotrochozoa</taxon>
        <taxon>Mollusca</taxon>
        <taxon>Gastropoda</taxon>
        <taxon>Heterobranchia</taxon>
        <taxon>Euthyneura</taxon>
        <taxon>Panpulmonata</taxon>
        <taxon>Eupulmonata</taxon>
        <taxon>Stylommatophora</taxon>
        <taxon>Helicina</taxon>
        <taxon>Helicoidea</taxon>
        <taxon>Geomitridae</taxon>
        <taxon>Candidula</taxon>
    </lineage>
</organism>
<evidence type="ECO:0000313" key="5">
    <source>
        <dbReference type="EMBL" id="CAG5135827.1"/>
    </source>
</evidence>
<dbReference type="Pfam" id="PF00431">
    <property type="entry name" value="CUB"/>
    <property type="match status" value="5"/>
</dbReference>
<feature type="domain" description="CUB" evidence="4">
    <location>
        <begin position="1"/>
        <end position="127"/>
    </location>
</feature>
<evidence type="ECO:0000313" key="6">
    <source>
        <dbReference type="Proteomes" id="UP000678393"/>
    </source>
</evidence>
<dbReference type="InterPro" id="IPR035914">
    <property type="entry name" value="Sperma_CUB_dom_sf"/>
</dbReference>
<dbReference type="Gene3D" id="2.60.120.290">
    <property type="entry name" value="Spermadhesin, CUB domain"/>
    <property type="match status" value="5"/>
</dbReference>
<dbReference type="InterPro" id="IPR036055">
    <property type="entry name" value="LDL_receptor-like_sf"/>
</dbReference>
<feature type="transmembrane region" description="Helical" evidence="3">
    <location>
        <begin position="725"/>
        <end position="748"/>
    </location>
</feature>
<dbReference type="EMBL" id="CAJHNH020008461">
    <property type="protein sequence ID" value="CAG5135827.1"/>
    <property type="molecule type" value="Genomic_DNA"/>
</dbReference>
<accession>A0A8S4A238</accession>
<protein>
    <recommendedName>
        <fullName evidence="4">CUB domain-containing protein</fullName>
    </recommendedName>
</protein>
<evidence type="ECO:0000259" key="4">
    <source>
        <dbReference type="PROSITE" id="PS01180"/>
    </source>
</evidence>
<dbReference type="OrthoDB" id="6022136at2759"/>
<dbReference type="SMART" id="SM00042">
    <property type="entry name" value="CUB"/>
    <property type="match status" value="5"/>
</dbReference>
<dbReference type="PANTHER" id="PTHR47537:SF6">
    <property type="entry name" value="CUB DOMAIN-CONTAINING PROTEIN"/>
    <property type="match status" value="1"/>
</dbReference>
<evidence type="ECO:0000256" key="2">
    <source>
        <dbReference type="PROSITE-ProRule" id="PRU00124"/>
    </source>
</evidence>
<comment type="caution">
    <text evidence="2">Lacks conserved residue(s) required for the propagation of feature annotation.</text>
</comment>
<feature type="domain" description="CUB" evidence="4">
    <location>
        <begin position="287"/>
        <end position="408"/>
    </location>
</feature>
<dbReference type="InterPro" id="IPR000859">
    <property type="entry name" value="CUB_dom"/>
</dbReference>
<dbReference type="PROSITE" id="PS01180">
    <property type="entry name" value="CUB"/>
    <property type="match status" value="5"/>
</dbReference>
<reference evidence="5" key="1">
    <citation type="submission" date="2021-04" db="EMBL/GenBank/DDBJ databases">
        <authorList>
            <consortium name="Molecular Ecology Group"/>
        </authorList>
    </citation>
    <scope>NUCLEOTIDE SEQUENCE</scope>
</reference>
<comment type="caution">
    <text evidence="5">The sequence shown here is derived from an EMBL/GenBank/DDBJ whole genome shotgun (WGS) entry which is preliminary data.</text>
</comment>
<feature type="domain" description="CUB" evidence="4">
    <location>
        <begin position="553"/>
        <end position="671"/>
    </location>
</feature>
<feature type="non-terminal residue" evidence="5">
    <location>
        <position position="808"/>
    </location>
</feature>
<keyword evidence="6" id="KW-1185">Reference proteome</keyword>
<name>A0A8S4A238_9EUPU</name>
<keyword evidence="3" id="KW-0472">Membrane</keyword>
<gene>
    <name evidence="5" type="ORF">CUNI_LOCUS21385</name>
</gene>
<dbReference type="GO" id="GO:0005886">
    <property type="term" value="C:plasma membrane"/>
    <property type="evidence" value="ECO:0007669"/>
    <property type="project" value="TreeGrafter"/>
</dbReference>
<dbReference type="InterPro" id="IPR002172">
    <property type="entry name" value="LDrepeatLR_classA_rpt"/>
</dbReference>
<dbReference type="AlphaFoldDB" id="A0A8S4A238"/>
<dbReference type="PROSITE" id="PS50068">
    <property type="entry name" value="LDLRA_2"/>
    <property type="match status" value="1"/>
</dbReference>
<dbReference type="SUPFAM" id="SSF49854">
    <property type="entry name" value="Spermadhesin, CUB domain"/>
    <property type="match status" value="5"/>
</dbReference>
<dbReference type="CDD" id="cd00041">
    <property type="entry name" value="CUB"/>
    <property type="match status" value="5"/>
</dbReference>
<feature type="domain" description="CUB" evidence="4">
    <location>
        <begin position="147"/>
        <end position="279"/>
    </location>
</feature>
<dbReference type="Proteomes" id="UP000678393">
    <property type="component" value="Unassembled WGS sequence"/>
</dbReference>
<dbReference type="PANTHER" id="PTHR47537">
    <property type="entry name" value="CUBILIN"/>
    <property type="match status" value="1"/>
</dbReference>
<dbReference type="Gene3D" id="4.10.400.10">
    <property type="entry name" value="Low-density Lipoprotein Receptor"/>
    <property type="match status" value="1"/>
</dbReference>
<keyword evidence="3" id="KW-1133">Transmembrane helix</keyword>
<keyword evidence="3" id="KW-0812">Transmembrane</keyword>
<dbReference type="InterPro" id="IPR053207">
    <property type="entry name" value="Non-NMDA_GluR_Accessory"/>
</dbReference>
<feature type="non-terminal residue" evidence="5">
    <location>
        <position position="1"/>
    </location>
</feature>
<dbReference type="SMART" id="SM00192">
    <property type="entry name" value="LDLa"/>
    <property type="match status" value="1"/>
</dbReference>
<evidence type="ECO:0000256" key="1">
    <source>
        <dbReference type="ARBA" id="ARBA00023157"/>
    </source>
</evidence>
<sequence>CDKLFSYQSDVREGEFQSPGFPSHYPNGVSCKYKFIGRANQRVKIQFTQFNVHGRPPGCEHDFVNIYSQLKHETEDLLEAVMTGPFCGESKEDLPKMVVSTYNFLVIWFYSNHEKSSGGFHGTWEFIDAVTSLSVHYDMGTMAPNTCGYTIRSDHKDHGFIMSPTYPGIYSDNLYCYYKLHGRPGQRIKLVFEDFSLFYGGEYCPFDFLRIYDGFTKNKPVIGTFCGSFNQTTVIFSTGEALWLDFVTGEGRLIFAASNGASADYKFARRGFNISYTFSDQFVKLECDQRILSGKESNGTFVSPGYPANFKQGIVCRYYMDGLMDEQNLEKVKVSFFDFNIPGNMPYCLLGYVGENEDGRLSDGSVKNKYCGSNDPPPITSVGPRMVITLNTTGAVQGGKFVARYTFITDYDVPGEQPEEGKCRFLYNNVKTTQGTTNSPRHPNAYPSNLDCEYVFRPLIDHLISISFSSFTLSDSPSQLCDTGDYLAIYEDVGTFIKENFTLTEKYCGTTIPGPYMTSRLLKLVFHSDDRLSYIGFKATYRFIKKQDIDNTCSTYVINARGSGGIIMSPNYPNKYPPLTRCEWIIHASNRDHRILVEVSDLNLEGDCSEVAVRLFDDSASIRPMEVLCGKKKDDQVTDSYLSLADNFRILFLSSPSSLGANGFKLSWTEVYQGPAPSVECSGFRCVVNKYCISSTLKCNNEPNCGKGDDSDETAECSRTSGIQILHIAIGTSISSFFCIILLICGFYHRRKFRSDRAPADHDHVEVRYVSAPTGCNTTDRLLMEDRHELNNDHHKTTTHTSPRCQKV</sequence>